<gene>
    <name evidence="2" type="ORF">G2W53_023509</name>
</gene>
<feature type="transmembrane region" description="Helical" evidence="1">
    <location>
        <begin position="12"/>
        <end position="33"/>
    </location>
</feature>
<dbReference type="AlphaFoldDB" id="A0A834TIG5"/>
<accession>A0A834TIG5</accession>
<protein>
    <submittedName>
        <fullName evidence="2">Uncharacterized protein</fullName>
    </submittedName>
</protein>
<comment type="caution">
    <text evidence="2">The sequence shown here is derived from an EMBL/GenBank/DDBJ whole genome shotgun (WGS) entry which is preliminary data.</text>
</comment>
<keyword evidence="1" id="KW-0472">Membrane</keyword>
<dbReference type="Proteomes" id="UP000634136">
    <property type="component" value="Unassembled WGS sequence"/>
</dbReference>
<name>A0A834TIG5_9FABA</name>
<evidence type="ECO:0000313" key="2">
    <source>
        <dbReference type="EMBL" id="KAF7818054.1"/>
    </source>
</evidence>
<sequence length="55" mass="6568">MELYVIRCYSHANASIFLFFFGFFSIDFLIQVFHWLLSDEVWASCVIHTHPPKEN</sequence>
<evidence type="ECO:0000256" key="1">
    <source>
        <dbReference type="SAM" id="Phobius"/>
    </source>
</evidence>
<organism evidence="2 3">
    <name type="scientific">Senna tora</name>
    <dbReference type="NCBI Taxonomy" id="362788"/>
    <lineage>
        <taxon>Eukaryota</taxon>
        <taxon>Viridiplantae</taxon>
        <taxon>Streptophyta</taxon>
        <taxon>Embryophyta</taxon>
        <taxon>Tracheophyta</taxon>
        <taxon>Spermatophyta</taxon>
        <taxon>Magnoliopsida</taxon>
        <taxon>eudicotyledons</taxon>
        <taxon>Gunneridae</taxon>
        <taxon>Pentapetalae</taxon>
        <taxon>rosids</taxon>
        <taxon>fabids</taxon>
        <taxon>Fabales</taxon>
        <taxon>Fabaceae</taxon>
        <taxon>Caesalpinioideae</taxon>
        <taxon>Cassia clade</taxon>
        <taxon>Senna</taxon>
    </lineage>
</organism>
<keyword evidence="1" id="KW-0812">Transmembrane</keyword>
<keyword evidence="1" id="KW-1133">Transmembrane helix</keyword>
<reference evidence="2" key="1">
    <citation type="submission" date="2020-09" db="EMBL/GenBank/DDBJ databases">
        <title>Genome-Enabled Discovery of Anthraquinone Biosynthesis in Senna tora.</title>
        <authorList>
            <person name="Kang S.-H."/>
            <person name="Pandey R.P."/>
            <person name="Lee C.-M."/>
            <person name="Sim J.-S."/>
            <person name="Jeong J.-T."/>
            <person name="Choi B.-S."/>
            <person name="Jung M."/>
            <person name="Ginzburg D."/>
            <person name="Zhao K."/>
            <person name="Won S.Y."/>
            <person name="Oh T.-J."/>
            <person name="Yu Y."/>
            <person name="Kim N.-H."/>
            <person name="Lee O.R."/>
            <person name="Lee T.-H."/>
            <person name="Bashyal P."/>
            <person name="Kim T.-S."/>
            <person name="Lee W.-H."/>
            <person name="Kawkins C."/>
            <person name="Kim C.-K."/>
            <person name="Kim J.S."/>
            <person name="Ahn B.O."/>
            <person name="Rhee S.Y."/>
            <person name="Sohng J.K."/>
        </authorList>
    </citation>
    <scope>NUCLEOTIDE SEQUENCE</scope>
    <source>
        <tissue evidence="2">Leaf</tissue>
    </source>
</reference>
<proteinExistence type="predicted"/>
<keyword evidence="3" id="KW-1185">Reference proteome</keyword>
<dbReference type="EMBL" id="JAAIUW010000008">
    <property type="protein sequence ID" value="KAF7818054.1"/>
    <property type="molecule type" value="Genomic_DNA"/>
</dbReference>
<evidence type="ECO:0000313" key="3">
    <source>
        <dbReference type="Proteomes" id="UP000634136"/>
    </source>
</evidence>